<protein>
    <submittedName>
        <fullName evidence="3">PEP-CTERM sorting domain-containing protein</fullName>
    </submittedName>
</protein>
<dbReference type="Proteomes" id="UP000012179">
    <property type="component" value="Chromosome"/>
</dbReference>
<dbReference type="Pfam" id="PF07589">
    <property type="entry name" value="PEP-CTERM"/>
    <property type="match status" value="1"/>
</dbReference>
<evidence type="ECO:0000259" key="2">
    <source>
        <dbReference type="Pfam" id="PF07589"/>
    </source>
</evidence>
<evidence type="ECO:0000256" key="1">
    <source>
        <dbReference type="SAM" id="SignalP"/>
    </source>
</evidence>
<feature type="signal peptide" evidence="1">
    <location>
        <begin position="1"/>
        <end position="26"/>
    </location>
</feature>
<dbReference type="InterPro" id="IPR013424">
    <property type="entry name" value="Ice-binding_C"/>
</dbReference>
<dbReference type="KEGG" id="nlc:EBAPG3_010120"/>
<accession>A0A1W6SQN3</accession>
<gene>
    <name evidence="3" type="ORF">EBAPG3_010120</name>
</gene>
<feature type="chain" id="PRO_5010865476" evidence="1">
    <location>
        <begin position="27"/>
        <end position="382"/>
    </location>
</feature>
<dbReference type="AlphaFoldDB" id="A0A1W6SQN3"/>
<reference evidence="3 4" key="1">
    <citation type="journal article" date="2015" name="Int. J. Syst. Evol. Microbiol.">
        <title>Nitrosospira lacus sp. nov., a psychrotolerant, ammonia-oxidizing bacterium from sandy lake sediment.</title>
        <authorList>
            <person name="Urakawa H."/>
            <person name="Garcia J.C."/>
            <person name="Nielsen J.L."/>
            <person name="Le V.Q."/>
            <person name="Kozlowski J.A."/>
            <person name="Stein L.Y."/>
            <person name="Lim C.K."/>
            <person name="Pommerening-Roser A."/>
            <person name="Martens-Habbena W."/>
            <person name="Stahl D.A."/>
            <person name="Klotz M.G."/>
        </authorList>
    </citation>
    <scope>NUCLEOTIDE SEQUENCE [LARGE SCALE GENOMIC DNA]</scope>
    <source>
        <strain evidence="3 4">APG3</strain>
    </source>
</reference>
<dbReference type="EMBL" id="CP021106">
    <property type="protein sequence ID" value="ARO88099.1"/>
    <property type="molecule type" value="Genomic_DNA"/>
</dbReference>
<keyword evidence="4" id="KW-1185">Reference proteome</keyword>
<feature type="domain" description="Ice-binding protein C-terminal" evidence="2">
    <location>
        <begin position="348"/>
        <end position="372"/>
    </location>
</feature>
<dbReference type="NCBIfam" id="TIGR03118">
    <property type="entry name" value="PEPCTERM_chp_1"/>
    <property type="match status" value="1"/>
</dbReference>
<keyword evidence="1" id="KW-0732">Signal</keyword>
<dbReference type="InterPro" id="IPR017549">
    <property type="entry name" value="APMV_L690"/>
</dbReference>
<sequence length="382" mass="39621">MRHTRSRLPSFTAGIVFALLSVPVWAVPFTPTNLVTDDPAANPGQITDPGLKNAWGLSFAPTGPFWVSSNHTGTSPLYRVNPADQTTIQQALTVAAGNGVTGQVFNSGTSFNGNRFLFVSETGSVTGWRPALGTTGLVPAETIVPPSAANSYKGVAIGSVSGNDYLYAANFKTGAIDVYKGNAAAPNLTGTFIDPGIPDGYAPFNVQNLNGSLYVAYAQQDTAKEDEVAGLGLGFVDKFNLNGVFEGRVASNGTLNAPWGLAVAPSSFGAMAGDLLVGNFGDGHINIYDSSNNSYLGQVLGANNLPVVIDGLWAISPGNGVLAGSSNLLYFTAGPNDEAHGVLGVLTPVPEPSAYAMMLAGLVTLGLLIRRRALWIETENPA</sequence>
<evidence type="ECO:0000313" key="3">
    <source>
        <dbReference type="EMBL" id="ARO88099.1"/>
    </source>
</evidence>
<dbReference type="OrthoDB" id="581621at2"/>
<dbReference type="eggNOG" id="COG2133">
    <property type="taxonomic scope" value="Bacteria"/>
</dbReference>
<proteinExistence type="predicted"/>
<dbReference type="SUPFAM" id="SSF75011">
    <property type="entry name" value="3-carboxy-cis,cis-mucoante lactonizing enzyme"/>
    <property type="match status" value="1"/>
</dbReference>
<organism evidence="3 4">
    <name type="scientific">Nitrosospira lacus</name>
    <dbReference type="NCBI Taxonomy" id="1288494"/>
    <lineage>
        <taxon>Bacteria</taxon>
        <taxon>Pseudomonadati</taxon>
        <taxon>Pseudomonadota</taxon>
        <taxon>Betaproteobacteria</taxon>
        <taxon>Nitrosomonadales</taxon>
        <taxon>Nitrosomonadaceae</taxon>
        <taxon>Nitrosospira</taxon>
    </lineage>
</organism>
<evidence type="ECO:0000313" key="4">
    <source>
        <dbReference type="Proteomes" id="UP000012179"/>
    </source>
</evidence>
<dbReference type="NCBIfam" id="TIGR02595">
    <property type="entry name" value="PEP_CTERM"/>
    <property type="match status" value="1"/>
</dbReference>
<dbReference type="RefSeq" id="WP_004177575.1">
    <property type="nucleotide sequence ID" value="NZ_CP021106.3"/>
</dbReference>
<name>A0A1W6SQN3_9PROT</name>